<evidence type="ECO:0000256" key="1">
    <source>
        <dbReference type="ARBA" id="ARBA00005417"/>
    </source>
</evidence>
<comment type="caution">
    <text evidence="8">The sequence shown here is derived from an EMBL/GenBank/DDBJ whole genome shotgun (WGS) entry which is preliminary data.</text>
</comment>
<gene>
    <name evidence="8" type="ORF">C7440_0088</name>
</gene>
<evidence type="ECO:0000256" key="4">
    <source>
        <dbReference type="ARBA" id="ARBA00022741"/>
    </source>
</evidence>
<dbReference type="GO" id="GO:0016887">
    <property type="term" value="F:ATP hydrolysis activity"/>
    <property type="evidence" value="ECO:0007669"/>
    <property type="project" value="InterPro"/>
</dbReference>
<dbReference type="SUPFAM" id="SSF52540">
    <property type="entry name" value="P-loop containing nucleoside triphosphate hydrolases"/>
    <property type="match status" value="1"/>
</dbReference>
<dbReference type="GO" id="GO:0015807">
    <property type="term" value="P:L-amino acid transport"/>
    <property type="evidence" value="ECO:0007669"/>
    <property type="project" value="TreeGrafter"/>
</dbReference>
<keyword evidence="6" id="KW-0029">Amino-acid transport</keyword>
<dbReference type="STRING" id="1231391.GCA_000308195_01705"/>
<dbReference type="GO" id="GO:0005524">
    <property type="term" value="F:ATP binding"/>
    <property type="evidence" value="ECO:0007669"/>
    <property type="project" value="UniProtKB-KW"/>
</dbReference>
<dbReference type="PANTHER" id="PTHR43820:SF4">
    <property type="entry name" value="HIGH-AFFINITY BRANCHED-CHAIN AMINO ACID TRANSPORT ATP-BINDING PROTEIN LIVF"/>
    <property type="match status" value="1"/>
</dbReference>
<dbReference type="InterPro" id="IPR052156">
    <property type="entry name" value="BCAA_Transport_ATP-bd_LivF"/>
</dbReference>
<evidence type="ECO:0000259" key="7">
    <source>
        <dbReference type="PROSITE" id="PS50893"/>
    </source>
</evidence>
<keyword evidence="4" id="KW-0547">Nucleotide-binding</keyword>
<keyword evidence="9" id="KW-1185">Reference proteome</keyword>
<dbReference type="GO" id="GO:0015658">
    <property type="term" value="F:branched-chain amino acid transmembrane transporter activity"/>
    <property type="evidence" value="ECO:0007669"/>
    <property type="project" value="TreeGrafter"/>
</dbReference>
<keyword evidence="2" id="KW-0813">Transport</keyword>
<dbReference type="Gene3D" id="3.40.50.300">
    <property type="entry name" value="P-loop containing nucleotide triphosphate hydrolases"/>
    <property type="match status" value="1"/>
</dbReference>
<keyword evidence="3" id="KW-0472">Membrane</keyword>
<feature type="domain" description="ABC transporter" evidence="7">
    <location>
        <begin position="2"/>
        <end position="234"/>
    </location>
</feature>
<dbReference type="InterPro" id="IPR003593">
    <property type="entry name" value="AAA+_ATPase"/>
</dbReference>
<dbReference type="SMART" id="SM00382">
    <property type="entry name" value="AAA"/>
    <property type="match status" value="1"/>
</dbReference>
<keyword evidence="3" id="KW-1003">Cell membrane</keyword>
<evidence type="ECO:0000256" key="3">
    <source>
        <dbReference type="ARBA" id="ARBA00022475"/>
    </source>
</evidence>
<dbReference type="InterPro" id="IPR027417">
    <property type="entry name" value="P-loop_NTPase"/>
</dbReference>
<dbReference type="EMBL" id="QEKO01000001">
    <property type="protein sequence ID" value="PVY67705.1"/>
    <property type="molecule type" value="Genomic_DNA"/>
</dbReference>
<dbReference type="PANTHER" id="PTHR43820">
    <property type="entry name" value="HIGH-AFFINITY BRANCHED-CHAIN AMINO ACID TRANSPORT ATP-BINDING PROTEIN LIVF"/>
    <property type="match status" value="1"/>
</dbReference>
<organism evidence="8 9">
    <name type="scientific">Pusillimonas noertemannii</name>
    <dbReference type="NCBI Taxonomy" id="305977"/>
    <lineage>
        <taxon>Bacteria</taxon>
        <taxon>Pseudomonadati</taxon>
        <taxon>Pseudomonadota</taxon>
        <taxon>Betaproteobacteria</taxon>
        <taxon>Burkholderiales</taxon>
        <taxon>Alcaligenaceae</taxon>
        <taxon>Pusillimonas</taxon>
    </lineage>
</organism>
<accession>A0A2U1CP90</accession>
<comment type="similarity">
    <text evidence="1">Belongs to the ABC transporter superfamily.</text>
</comment>
<evidence type="ECO:0000313" key="9">
    <source>
        <dbReference type="Proteomes" id="UP000246145"/>
    </source>
</evidence>
<dbReference type="PROSITE" id="PS50893">
    <property type="entry name" value="ABC_TRANSPORTER_2"/>
    <property type="match status" value="1"/>
</dbReference>
<dbReference type="Pfam" id="PF00005">
    <property type="entry name" value="ABC_tran"/>
    <property type="match status" value="1"/>
</dbReference>
<dbReference type="CDD" id="cd03224">
    <property type="entry name" value="ABC_TM1139_LivF_branched"/>
    <property type="match status" value="1"/>
</dbReference>
<dbReference type="PROSITE" id="PS00211">
    <property type="entry name" value="ABC_TRANSPORTER_1"/>
    <property type="match status" value="1"/>
</dbReference>
<name>A0A2U1CP90_9BURK</name>
<dbReference type="Proteomes" id="UP000246145">
    <property type="component" value="Unassembled WGS sequence"/>
</dbReference>
<dbReference type="RefSeq" id="WP_017524063.1">
    <property type="nucleotide sequence ID" value="NZ_JACCEX010000001.1"/>
</dbReference>
<protein>
    <submittedName>
        <fullName evidence="8">Amino acid/amide ABC transporter ATP-binding protein 2 (HAAT family)</fullName>
    </submittedName>
</protein>
<evidence type="ECO:0000313" key="8">
    <source>
        <dbReference type="EMBL" id="PVY67705.1"/>
    </source>
</evidence>
<dbReference type="AlphaFoldDB" id="A0A2U1CP90"/>
<dbReference type="InterPro" id="IPR017871">
    <property type="entry name" value="ABC_transporter-like_CS"/>
</dbReference>
<keyword evidence="5 8" id="KW-0067">ATP-binding</keyword>
<evidence type="ECO:0000256" key="6">
    <source>
        <dbReference type="ARBA" id="ARBA00022970"/>
    </source>
</evidence>
<dbReference type="OrthoDB" id="9776369at2"/>
<dbReference type="InterPro" id="IPR003439">
    <property type="entry name" value="ABC_transporter-like_ATP-bd"/>
</dbReference>
<sequence>MLEAQTIRVAYGAATALWDVSLDVGAGELLCVVGPNSAGKTTLINAIAGLNRISAGKLLFDGKDISRLPPHRFCAAGIALVPEGRRLFTEMTVRENLELGSYIGPARAHRADSLDRVCALFPALVPKLEDPAGSLSGGQQQMVAIGRALMARPRLLLLDEPSLGLAPSIVLDMFRVIREIHAEGMAVLLVEQNVTMALQVAQRAAVLEEGRIVASGTPDELLARPELRRAYLGLETEEAAHSGL</sequence>
<proteinExistence type="inferred from homology"/>
<evidence type="ECO:0000256" key="5">
    <source>
        <dbReference type="ARBA" id="ARBA00022840"/>
    </source>
</evidence>
<reference evidence="8 9" key="1">
    <citation type="submission" date="2018-04" db="EMBL/GenBank/DDBJ databases">
        <title>Genomic Encyclopedia of Type Strains, Phase IV (KMG-IV): sequencing the most valuable type-strain genomes for metagenomic binning, comparative biology and taxonomic classification.</title>
        <authorList>
            <person name="Goeker M."/>
        </authorList>
    </citation>
    <scope>NUCLEOTIDE SEQUENCE [LARGE SCALE GENOMIC DNA]</scope>
    <source>
        <strain evidence="8 9">DSM 10065</strain>
    </source>
</reference>
<evidence type="ECO:0000256" key="2">
    <source>
        <dbReference type="ARBA" id="ARBA00022448"/>
    </source>
</evidence>